<dbReference type="PANTHER" id="PTHR32089:SF112">
    <property type="entry name" value="LYSOZYME-LIKE PROTEIN-RELATED"/>
    <property type="match status" value="1"/>
</dbReference>
<dbReference type="InterPro" id="IPR024478">
    <property type="entry name" value="HlyB_4HB_MCP"/>
</dbReference>
<dbReference type="PROSITE" id="PS50111">
    <property type="entry name" value="CHEMOTAXIS_TRANSDUC_2"/>
    <property type="match status" value="1"/>
</dbReference>
<evidence type="ECO:0000256" key="1">
    <source>
        <dbReference type="ARBA" id="ARBA00023224"/>
    </source>
</evidence>
<keyword evidence="4" id="KW-0472">Membrane</keyword>
<dbReference type="Pfam" id="PF00015">
    <property type="entry name" value="MCPsignal"/>
    <property type="match status" value="1"/>
</dbReference>
<dbReference type="Proteomes" id="UP000050430">
    <property type="component" value="Unassembled WGS sequence"/>
</dbReference>
<comment type="similarity">
    <text evidence="2">Belongs to the methyl-accepting chemotaxis (MCP) protein family.</text>
</comment>
<name>A0A0P6XHE7_9CHLR</name>
<evidence type="ECO:0000259" key="5">
    <source>
        <dbReference type="PROSITE" id="PS50111"/>
    </source>
</evidence>
<evidence type="ECO:0000259" key="6">
    <source>
        <dbReference type="PROSITE" id="PS50885"/>
    </source>
</evidence>
<keyword evidence="4" id="KW-0812">Transmembrane</keyword>
<evidence type="ECO:0008006" key="9">
    <source>
        <dbReference type="Google" id="ProtNLM"/>
    </source>
</evidence>
<evidence type="ECO:0000313" key="8">
    <source>
        <dbReference type="Proteomes" id="UP000050430"/>
    </source>
</evidence>
<dbReference type="STRING" id="229920.ADM99_15410"/>
<dbReference type="PROSITE" id="PS50885">
    <property type="entry name" value="HAMP"/>
    <property type="match status" value="1"/>
</dbReference>
<dbReference type="Pfam" id="PF00672">
    <property type="entry name" value="HAMP"/>
    <property type="match status" value="1"/>
</dbReference>
<feature type="transmembrane region" description="Helical" evidence="4">
    <location>
        <begin position="192"/>
        <end position="212"/>
    </location>
</feature>
<reference evidence="7 8" key="1">
    <citation type="submission" date="2015-07" db="EMBL/GenBank/DDBJ databases">
        <title>Genome sequence of Leptolinea tardivitalis DSM 16556.</title>
        <authorList>
            <person name="Hemp J."/>
            <person name="Ward L.M."/>
            <person name="Pace L.A."/>
            <person name="Fischer W.W."/>
        </authorList>
    </citation>
    <scope>NUCLEOTIDE SEQUENCE [LARGE SCALE GENOMIC DNA]</scope>
    <source>
        <strain evidence="7 8">YMTK-2</strain>
    </source>
</reference>
<dbReference type="GO" id="GO:0016020">
    <property type="term" value="C:membrane"/>
    <property type="evidence" value="ECO:0007669"/>
    <property type="project" value="InterPro"/>
</dbReference>
<keyword evidence="1 3" id="KW-0807">Transducer</keyword>
<evidence type="ECO:0000256" key="4">
    <source>
        <dbReference type="SAM" id="Phobius"/>
    </source>
</evidence>
<comment type="caution">
    <text evidence="7">The sequence shown here is derived from an EMBL/GenBank/DDBJ whole genome shotgun (WGS) entry which is preliminary data.</text>
</comment>
<evidence type="ECO:0000256" key="3">
    <source>
        <dbReference type="PROSITE-ProRule" id="PRU00284"/>
    </source>
</evidence>
<protein>
    <recommendedName>
        <fullName evidence="9">Chemotaxis protein</fullName>
    </recommendedName>
</protein>
<dbReference type="AlphaFoldDB" id="A0A0P6XHE7"/>
<keyword evidence="4" id="KW-1133">Transmembrane helix</keyword>
<dbReference type="Gene3D" id="1.10.287.950">
    <property type="entry name" value="Methyl-accepting chemotaxis protein"/>
    <property type="match status" value="3"/>
</dbReference>
<dbReference type="GO" id="GO:0007165">
    <property type="term" value="P:signal transduction"/>
    <property type="evidence" value="ECO:0007669"/>
    <property type="project" value="UniProtKB-KW"/>
</dbReference>
<dbReference type="CDD" id="cd11386">
    <property type="entry name" value="MCP_signal"/>
    <property type="match status" value="1"/>
</dbReference>
<dbReference type="InterPro" id="IPR004089">
    <property type="entry name" value="MCPsignal_dom"/>
</dbReference>
<sequence length="675" mass="70991">MKFLSDMKMKLKLTLGFVLVALLILVVSLVSYSSLGSLNLVSENMYNHQVLPIQQMDNVQSGLMTARGDIMKYILLPEQRTEIKKSLEETKADLDQNLAEYQKGDLSEGERTAAKSLESALAEFFSYVDEDIAFIDKGDQDSAMTSISDGGKTSDARLAASELVTRLVTSNKNQAKQALEDGDTTFNNALRLLIIFVVVCFGLAIALGLIIANNITTPIAVAVEAIRKVAQGDLLRDMAQEKKNIVTLRGDEIGDIGKGLHQMVGYLQNMGEVAETIANNDLTVSIKAISERDELGNAFVKMIQGLSNTVSMITQSTSDLSAASEQLASAANQASLATNQISNTIQQVAKGTADQASSVTKTAASMEQMSKAIDGVAKGAQEQSIAISKAAEITSKISTAIQQVTGNVSSVTKDSDASAEAARIGAATVQETLKGMQSIKSKVDISASKVQEMGQRSGEIGAIVETIEDIASQTNLLALNAAIEAARAGEHGKGFAVVADEVRKLAERSSQATKEIGTLISGIQSTVAEAVKAMDEGSKEVELGVSSANKAGSALADILKAAQAVNDQANLAAQAAQEMSQSSSELVSAVDSVSAIVEENTAATEEMTANSTEVTQAVESIASVSEENSASIEEVSASAEEMSAQVEEVTASAQSLADLAKTLQDIAHRFKLVEA</sequence>
<dbReference type="Gene3D" id="6.10.340.10">
    <property type="match status" value="1"/>
</dbReference>
<gene>
    <name evidence="7" type="ORF">ADM99_15410</name>
</gene>
<dbReference type="EMBL" id="LGCK01000014">
    <property type="protein sequence ID" value="KPL70511.1"/>
    <property type="molecule type" value="Genomic_DNA"/>
</dbReference>
<dbReference type="SMART" id="SM00283">
    <property type="entry name" value="MA"/>
    <property type="match status" value="1"/>
</dbReference>
<dbReference type="InterPro" id="IPR003660">
    <property type="entry name" value="HAMP_dom"/>
</dbReference>
<accession>A0A0P6XHE7</accession>
<organism evidence="7 8">
    <name type="scientific">Leptolinea tardivitalis</name>
    <dbReference type="NCBI Taxonomy" id="229920"/>
    <lineage>
        <taxon>Bacteria</taxon>
        <taxon>Bacillati</taxon>
        <taxon>Chloroflexota</taxon>
        <taxon>Anaerolineae</taxon>
        <taxon>Anaerolineales</taxon>
        <taxon>Anaerolineaceae</taxon>
        <taxon>Leptolinea</taxon>
    </lineage>
</organism>
<dbReference type="OrthoDB" id="138587at2"/>
<dbReference type="CDD" id="cd06225">
    <property type="entry name" value="HAMP"/>
    <property type="match status" value="1"/>
</dbReference>
<dbReference type="Pfam" id="PF12729">
    <property type="entry name" value="4HB_MCP_1"/>
    <property type="match status" value="1"/>
</dbReference>
<feature type="domain" description="HAMP" evidence="6">
    <location>
        <begin position="261"/>
        <end position="311"/>
    </location>
</feature>
<evidence type="ECO:0000313" key="7">
    <source>
        <dbReference type="EMBL" id="KPL70511.1"/>
    </source>
</evidence>
<proteinExistence type="inferred from homology"/>
<dbReference type="SUPFAM" id="SSF58104">
    <property type="entry name" value="Methyl-accepting chemotaxis protein (MCP) signaling domain"/>
    <property type="match status" value="3"/>
</dbReference>
<evidence type="ECO:0000256" key="2">
    <source>
        <dbReference type="ARBA" id="ARBA00029447"/>
    </source>
</evidence>
<dbReference type="SMART" id="SM00304">
    <property type="entry name" value="HAMP"/>
    <property type="match status" value="1"/>
</dbReference>
<dbReference type="RefSeq" id="WP_062422408.1">
    <property type="nucleotide sequence ID" value="NZ_BBYA01000010.1"/>
</dbReference>
<dbReference type="PANTHER" id="PTHR32089">
    <property type="entry name" value="METHYL-ACCEPTING CHEMOTAXIS PROTEIN MCPB"/>
    <property type="match status" value="1"/>
</dbReference>
<keyword evidence="8" id="KW-1185">Reference proteome</keyword>
<feature type="domain" description="Methyl-accepting transducer" evidence="5">
    <location>
        <begin position="358"/>
        <end position="594"/>
    </location>
</feature>